<name>A0A1E3X2R1_9BACT</name>
<evidence type="ECO:0000313" key="2">
    <source>
        <dbReference type="Proteomes" id="UP000094056"/>
    </source>
</evidence>
<sequence length="100" mass="11916">MDIFRFFSKKKKQPTLLRCTYCNYEFHLSPREVRILETRNIGDTVCPVKEMCDICHIGFMIPVNYTDKQGNVYLFNNIKPKIKNLNPNTVMERIFGDHFH</sequence>
<accession>A0A1E3X2R1</accession>
<gene>
    <name evidence="1" type="ORF">SCARUB_04970</name>
</gene>
<proteinExistence type="predicted"/>
<reference evidence="1 2" key="1">
    <citation type="submission" date="2016-07" db="EMBL/GenBank/DDBJ databases">
        <title>Draft genome of Scalindua rubra, obtained from a brine-seawater interface in the Red Sea, sheds light on salt adaptation in anammox bacteria.</title>
        <authorList>
            <person name="Speth D.R."/>
            <person name="Lagkouvardos I."/>
            <person name="Wang Y."/>
            <person name="Qian P.-Y."/>
            <person name="Dutilh B.E."/>
            <person name="Jetten M.S."/>
        </authorList>
    </citation>
    <scope>NUCLEOTIDE SEQUENCE [LARGE SCALE GENOMIC DNA]</scope>
    <source>
        <strain evidence="1">BSI-1</strain>
    </source>
</reference>
<protein>
    <submittedName>
        <fullName evidence="1">Uncharacterized protein</fullName>
    </submittedName>
</protein>
<dbReference type="AlphaFoldDB" id="A0A1E3X2R1"/>
<comment type="caution">
    <text evidence="1">The sequence shown here is derived from an EMBL/GenBank/DDBJ whole genome shotgun (WGS) entry which is preliminary data.</text>
</comment>
<dbReference type="EMBL" id="MAYW01000328">
    <property type="protein sequence ID" value="ODS29926.1"/>
    <property type="molecule type" value="Genomic_DNA"/>
</dbReference>
<organism evidence="1 2">
    <name type="scientific">Candidatus Scalindua rubra</name>
    <dbReference type="NCBI Taxonomy" id="1872076"/>
    <lineage>
        <taxon>Bacteria</taxon>
        <taxon>Pseudomonadati</taxon>
        <taxon>Planctomycetota</taxon>
        <taxon>Candidatus Brocadiia</taxon>
        <taxon>Candidatus Brocadiales</taxon>
        <taxon>Candidatus Scalinduaceae</taxon>
        <taxon>Candidatus Scalindua</taxon>
    </lineage>
</organism>
<dbReference type="Proteomes" id="UP000094056">
    <property type="component" value="Unassembled WGS sequence"/>
</dbReference>
<evidence type="ECO:0000313" key="1">
    <source>
        <dbReference type="EMBL" id="ODS29926.1"/>
    </source>
</evidence>